<name>A0ABU3ATF0_9ACTN</name>
<sequence>MSIDVFLFEPEGLADAAGCCGAAGDVEEAGAVEGFCCDESEQAVVASRRAPVAAVPTTARRRGKVMRAVPGQSGIGSA</sequence>
<dbReference type="EMBL" id="JAVRFH010000016">
    <property type="protein sequence ID" value="MDT0612106.1"/>
    <property type="molecule type" value="Genomic_DNA"/>
</dbReference>
<comment type="caution">
    <text evidence="1">The sequence shown here is derived from an EMBL/GenBank/DDBJ whole genome shotgun (WGS) entry which is preliminary data.</text>
</comment>
<proteinExistence type="predicted"/>
<gene>
    <name evidence="1" type="ORF">RM812_18025</name>
</gene>
<evidence type="ECO:0000313" key="1">
    <source>
        <dbReference type="EMBL" id="MDT0612106.1"/>
    </source>
</evidence>
<organism evidence="1 2">
    <name type="scientific">Streptomyces lancefieldiae</name>
    <dbReference type="NCBI Taxonomy" id="3075520"/>
    <lineage>
        <taxon>Bacteria</taxon>
        <taxon>Bacillati</taxon>
        <taxon>Actinomycetota</taxon>
        <taxon>Actinomycetes</taxon>
        <taxon>Kitasatosporales</taxon>
        <taxon>Streptomycetaceae</taxon>
        <taxon>Streptomyces</taxon>
    </lineage>
</organism>
<protein>
    <submittedName>
        <fullName evidence="1">Uncharacterized protein</fullName>
    </submittedName>
</protein>
<dbReference type="RefSeq" id="WP_311573597.1">
    <property type="nucleotide sequence ID" value="NZ_JAVRFH010000016.1"/>
</dbReference>
<evidence type="ECO:0000313" key="2">
    <source>
        <dbReference type="Proteomes" id="UP001180724"/>
    </source>
</evidence>
<keyword evidence="2" id="KW-1185">Reference proteome</keyword>
<accession>A0ABU3ATF0</accession>
<dbReference type="Proteomes" id="UP001180724">
    <property type="component" value="Unassembled WGS sequence"/>
</dbReference>
<reference evidence="1" key="1">
    <citation type="submission" date="2024-05" db="EMBL/GenBank/DDBJ databases">
        <title>30 novel species of actinomycetes from the DSMZ collection.</title>
        <authorList>
            <person name="Nouioui I."/>
        </authorList>
    </citation>
    <scope>NUCLEOTIDE SEQUENCE</scope>
    <source>
        <strain evidence="1">DSM 40712</strain>
    </source>
</reference>